<name>A0ABW3K2C5_9BACT</name>
<accession>A0ABW3K2C5</accession>
<feature type="transmembrane region" description="Helical" evidence="1">
    <location>
        <begin position="85"/>
        <end position="112"/>
    </location>
</feature>
<proteinExistence type="predicted"/>
<keyword evidence="1" id="KW-0812">Transmembrane</keyword>
<feature type="transmembrane region" description="Helical" evidence="1">
    <location>
        <begin position="178"/>
        <end position="197"/>
    </location>
</feature>
<dbReference type="Proteomes" id="UP001597112">
    <property type="component" value="Unassembled WGS sequence"/>
</dbReference>
<feature type="transmembrane region" description="Helical" evidence="1">
    <location>
        <begin position="132"/>
        <end position="152"/>
    </location>
</feature>
<gene>
    <name evidence="2" type="ORF">ACFQ21_13975</name>
</gene>
<comment type="caution">
    <text evidence="2">The sequence shown here is derived from an EMBL/GenBank/DDBJ whole genome shotgun (WGS) entry which is preliminary data.</text>
</comment>
<protein>
    <submittedName>
        <fullName evidence="2">Uncharacterized protein</fullName>
    </submittedName>
</protein>
<dbReference type="EMBL" id="JBHTKA010000004">
    <property type="protein sequence ID" value="MFD1000427.1"/>
    <property type="molecule type" value="Genomic_DNA"/>
</dbReference>
<feature type="transmembrane region" description="Helical" evidence="1">
    <location>
        <begin position="12"/>
        <end position="31"/>
    </location>
</feature>
<evidence type="ECO:0000313" key="3">
    <source>
        <dbReference type="Proteomes" id="UP001597112"/>
    </source>
</evidence>
<dbReference type="Gene3D" id="1.20.1300.10">
    <property type="entry name" value="Fumarate reductase/succinate dehydrogenase, transmembrane subunit"/>
    <property type="match status" value="1"/>
</dbReference>
<keyword evidence="1" id="KW-1133">Transmembrane helix</keyword>
<keyword evidence="3" id="KW-1185">Reference proteome</keyword>
<dbReference type="RefSeq" id="WP_377579841.1">
    <property type="nucleotide sequence ID" value="NZ_JBHTKA010000004.1"/>
</dbReference>
<dbReference type="SUPFAM" id="SSF81343">
    <property type="entry name" value="Fumarate reductase respiratory complex transmembrane subunits"/>
    <property type="match status" value="1"/>
</dbReference>
<evidence type="ECO:0000256" key="1">
    <source>
        <dbReference type="SAM" id="Phobius"/>
    </source>
</evidence>
<reference evidence="3" key="1">
    <citation type="journal article" date="2019" name="Int. J. Syst. Evol. Microbiol.">
        <title>The Global Catalogue of Microorganisms (GCM) 10K type strain sequencing project: providing services to taxonomists for standard genome sequencing and annotation.</title>
        <authorList>
            <consortium name="The Broad Institute Genomics Platform"/>
            <consortium name="The Broad Institute Genome Sequencing Center for Infectious Disease"/>
            <person name="Wu L."/>
            <person name="Ma J."/>
        </authorList>
    </citation>
    <scope>NUCLEOTIDE SEQUENCE [LARGE SCALE GENOMIC DNA]</scope>
    <source>
        <strain evidence="3">CCUG 58938</strain>
    </source>
</reference>
<dbReference type="InterPro" id="IPR034804">
    <property type="entry name" value="SQR/QFR_C/D"/>
</dbReference>
<feature type="transmembrane region" description="Helical" evidence="1">
    <location>
        <begin position="51"/>
        <end position="73"/>
    </location>
</feature>
<sequence length="199" mass="22697">MNIERLKKIHRYSGIILATFFLFHIVNHLFAWGGPDTHIRVMNLFRHVYRFPPVEVILLLSALIQVTVGLMLVWQKGFRKNLYDLLQVISGLYLSFFLLFHIRAVLLGRYSWNVETDFHFAAWGVKNHPADLFFIPYYSLSVLCVFIHLACVHRQKMLALAVTNAGFATSPLQVTRQAIVIIATGIVVTALILAAFITA</sequence>
<organism evidence="2 3">
    <name type="scientific">Ohtaekwangia kribbensis</name>
    <dbReference type="NCBI Taxonomy" id="688913"/>
    <lineage>
        <taxon>Bacteria</taxon>
        <taxon>Pseudomonadati</taxon>
        <taxon>Bacteroidota</taxon>
        <taxon>Cytophagia</taxon>
        <taxon>Cytophagales</taxon>
        <taxon>Fulvivirgaceae</taxon>
        <taxon>Ohtaekwangia</taxon>
    </lineage>
</organism>
<keyword evidence="1" id="KW-0472">Membrane</keyword>
<evidence type="ECO:0000313" key="2">
    <source>
        <dbReference type="EMBL" id="MFD1000427.1"/>
    </source>
</evidence>